<dbReference type="SUPFAM" id="SSF81383">
    <property type="entry name" value="F-box domain"/>
    <property type="match status" value="1"/>
</dbReference>
<keyword evidence="3" id="KW-1185">Reference proteome</keyword>
<evidence type="ECO:0000313" key="3">
    <source>
        <dbReference type="Proteomes" id="UP000245910"/>
    </source>
</evidence>
<proteinExistence type="predicted"/>
<accession>A0A2L2T2F9</accession>
<dbReference type="Proteomes" id="UP000245910">
    <property type="component" value="Chromosome I"/>
</dbReference>
<dbReference type="AlphaFoldDB" id="A0A2L2T2F9"/>
<dbReference type="Pfam" id="PF12937">
    <property type="entry name" value="F-box-like"/>
    <property type="match status" value="1"/>
</dbReference>
<evidence type="ECO:0000259" key="1">
    <source>
        <dbReference type="PROSITE" id="PS50181"/>
    </source>
</evidence>
<dbReference type="EMBL" id="LN649229">
    <property type="protein sequence ID" value="CEI63669.1"/>
    <property type="molecule type" value="Genomic_DNA"/>
</dbReference>
<reference evidence="3" key="1">
    <citation type="submission" date="2014-10" db="EMBL/GenBank/DDBJ databases">
        <authorList>
            <person name="King R."/>
        </authorList>
    </citation>
    <scope>NUCLEOTIDE SEQUENCE [LARGE SCALE GENOMIC DNA]</scope>
    <source>
        <strain evidence="3">A3/5</strain>
    </source>
</reference>
<feature type="domain" description="F-box" evidence="1">
    <location>
        <begin position="1"/>
        <end position="46"/>
    </location>
</feature>
<name>A0A2L2T2F9_9HYPO</name>
<protein>
    <recommendedName>
        <fullName evidence="1">F-box domain-containing protein</fullName>
    </recommendedName>
</protein>
<dbReference type="OrthoDB" id="4191831at2759"/>
<dbReference type="InterPro" id="IPR001810">
    <property type="entry name" value="F-box_dom"/>
</dbReference>
<organism evidence="2 3">
    <name type="scientific">Fusarium venenatum</name>
    <dbReference type="NCBI Taxonomy" id="56646"/>
    <lineage>
        <taxon>Eukaryota</taxon>
        <taxon>Fungi</taxon>
        <taxon>Dikarya</taxon>
        <taxon>Ascomycota</taxon>
        <taxon>Pezizomycotina</taxon>
        <taxon>Sordariomycetes</taxon>
        <taxon>Hypocreomycetidae</taxon>
        <taxon>Hypocreales</taxon>
        <taxon>Nectriaceae</taxon>
        <taxon>Fusarium</taxon>
    </lineage>
</organism>
<evidence type="ECO:0000313" key="2">
    <source>
        <dbReference type="EMBL" id="CEI63669.1"/>
    </source>
</evidence>
<dbReference type="InterPro" id="IPR036047">
    <property type="entry name" value="F-box-like_dom_sf"/>
</dbReference>
<sequence length="452" mass="51835">MRSLIDLPSELQLPILNSLSAYDLSSLSKTNKSFRRAVEPILYSRIRLKWDKSNTQTPPVVPFLRTIMDRPELGGLVNHLFLQGDDSHGKPDYWNPRLPLISITGLQTDQASHMIRQTKILEAHLWIQALLAGNMDAVVALLFSRLPNLKLVHFQENWTIFNRYLGMVLRGALCEPSKHRLPSYKDIAEVNISSQSGQYRLMAYQNTQDVLPLFYLPELHSLSIAVDSPEEFEWPSTAPRVTSVRSLNLYRLREIRLRPLMSALKNIETLKWDLWYQQDLDKTVSKPVVQLVELASALCLMSPTLRDLTITGDSCPAFSCGDYDPPPLYFEGSLDKMTNLHSLRRLEIPWALLMGSFSPKSTSKRLRDGVPVGVEDLVLNYDLCVNYDQMDWEDDDFIAVVEEELEHRQLVSTSLRCITLDLWGPEQLPAVEDRERLELKATQANIKLVWYK</sequence>
<dbReference type="PROSITE" id="PS50181">
    <property type="entry name" value="FBOX"/>
    <property type="match status" value="1"/>
</dbReference>